<evidence type="ECO:0000256" key="1">
    <source>
        <dbReference type="ARBA" id="ARBA00006974"/>
    </source>
</evidence>
<evidence type="ECO:0000313" key="2">
    <source>
        <dbReference type="EMBL" id="KAJ4832433.1"/>
    </source>
</evidence>
<dbReference type="PANTHER" id="PTHR31374">
    <property type="entry name" value="AUXIN-INDUCED PROTEIN-LIKE-RELATED"/>
    <property type="match status" value="1"/>
</dbReference>
<reference evidence="2" key="1">
    <citation type="submission" date="2022-02" db="EMBL/GenBank/DDBJ databases">
        <authorList>
            <person name="Henning P.M."/>
            <person name="McCubbin A.G."/>
            <person name="Shore J.S."/>
        </authorList>
    </citation>
    <scope>NUCLEOTIDE SEQUENCE</scope>
    <source>
        <strain evidence="2">F60SS</strain>
        <tissue evidence="2">Leaves</tissue>
    </source>
</reference>
<organism evidence="2 3">
    <name type="scientific">Turnera subulata</name>
    <dbReference type="NCBI Taxonomy" id="218843"/>
    <lineage>
        <taxon>Eukaryota</taxon>
        <taxon>Viridiplantae</taxon>
        <taxon>Streptophyta</taxon>
        <taxon>Embryophyta</taxon>
        <taxon>Tracheophyta</taxon>
        <taxon>Spermatophyta</taxon>
        <taxon>Magnoliopsida</taxon>
        <taxon>eudicotyledons</taxon>
        <taxon>Gunneridae</taxon>
        <taxon>Pentapetalae</taxon>
        <taxon>rosids</taxon>
        <taxon>fabids</taxon>
        <taxon>Malpighiales</taxon>
        <taxon>Passifloraceae</taxon>
        <taxon>Turnera</taxon>
    </lineage>
</organism>
<accession>A0A9Q0FJ73</accession>
<name>A0A9Q0FJ73_9ROSI</name>
<proteinExistence type="inferred from homology"/>
<sequence>MRGLVVLKLFTRKLQRALLFKRCTGFNRIGIEFREEEEEEEEEGAKRVPGDVKKGHFAVTAVLGGEPKRFTVELKYLSDPAFLRLLEEAQEEYGFQQQGVLEVPCQPEELEKILHQRRSRSGCTK</sequence>
<protein>
    <submittedName>
        <fullName evidence="2">Uncharacterized protein</fullName>
    </submittedName>
</protein>
<keyword evidence="3" id="KW-1185">Reference proteome</keyword>
<reference evidence="2" key="2">
    <citation type="journal article" date="2023" name="Plants (Basel)">
        <title>Annotation of the Turnera subulata (Passifloraceae) Draft Genome Reveals the S-Locus Evolved after the Divergence of Turneroideae from Passifloroideae in a Stepwise Manner.</title>
        <authorList>
            <person name="Henning P.M."/>
            <person name="Roalson E.H."/>
            <person name="Mir W."/>
            <person name="McCubbin A.G."/>
            <person name="Shore J.S."/>
        </authorList>
    </citation>
    <scope>NUCLEOTIDE SEQUENCE</scope>
    <source>
        <strain evidence="2">F60SS</strain>
    </source>
</reference>
<dbReference type="InterPro" id="IPR003676">
    <property type="entry name" value="SAUR_fam"/>
</dbReference>
<dbReference type="OrthoDB" id="1930622at2759"/>
<gene>
    <name evidence="2" type="ORF">Tsubulata_042893</name>
</gene>
<comment type="similarity">
    <text evidence="1">Belongs to the ARG7 family.</text>
</comment>
<dbReference type="GO" id="GO:0009733">
    <property type="term" value="P:response to auxin"/>
    <property type="evidence" value="ECO:0007669"/>
    <property type="project" value="InterPro"/>
</dbReference>
<dbReference type="AlphaFoldDB" id="A0A9Q0FJ73"/>
<dbReference type="Proteomes" id="UP001141552">
    <property type="component" value="Unassembled WGS sequence"/>
</dbReference>
<dbReference type="Pfam" id="PF02519">
    <property type="entry name" value="Auxin_inducible"/>
    <property type="match status" value="1"/>
</dbReference>
<comment type="caution">
    <text evidence="2">The sequence shown here is derived from an EMBL/GenBank/DDBJ whole genome shotgun (WGS) entry which is preliminary data.</text>
</comment>
<evidence type="ECO:0000313" key="3">
    <source>
        <dbReference type="Proteomes" id="UP001141552"/>
    </source>
</evidence>
<dbReference type="EMBL" id="JAKUCV010005133">
    <property type="protein sequence ID" value="KAJ4832433.1"/>
    <property type="molecule type" value="Genomic_DNA"/>
</dbReference>
<dbReference type="PANTHER" id="PTHR31374:SF19">
    <property type="entry name" value="F8A24.8 PROTEIN"/>
    <property type="match status" value="1"/>
</dbReference>